<reference evidence="8" key="2">
    <citation type="submission" date="2010-05" db="EMBL/GenBank/DDBJ databases">
        <title>The Genome Sequence of Magnaporthe poae strain ATCC 64411.</title>
        <authorList>
            <consortium name="The Broad Institute Genome Sequencing Platform"/>
            <consortium name="Broad Institute Genome Sequencing Center for Infectious Disease"/>
            <person name="Ma L.-J."/>
            <person name="Dead R."/>
            <person name="Young S."/>
            <person name="Zeng Q."/>
            <person name="Koehrsen M."/>
            <person name="Alvarado L."/>
            <person name="Berlin A."/>
            <person name="Chapman S.B."/>
            <person name="Chen Z."/>
            <person name="Freedman E."/>
            <person name="Gellesch M."/>
            <person name="Goldberg J."/>
            <person name="Griggs A."/>
            <person name="Gujja S."/>
            <person name="Heilman E.R."/>
            <person name="Heiman D."/>
            <person name="Hepburn T."/>
            <person name="Howarth C."/>
            <person name="Jen D."/>
            <person name="Larson L."/>
            <person name="Mehta T."/>
            <person name="Neiman D."/>
            <person name="Pearson M."/>
            <person name="Roberts A."/>
            <person name="Saif S."/>
            <person name="Shea T."/>
            <person name="Shenoy N."/>
            <person name="Sisk P."/>
            <person name="Stolte C."/>
            <person name="Sykes S."/>
            <person name="Walk T."/>
            <person name="White J."/>
            <person name="Yandava C."/>
            <person name="Haas B."/>
            <person name="Nusbaum C."/>
            <person name="Birren B."/>
        </authorList>
    </citation>
    <scope>NUCLEOTIDE SEQUENCE</scope>
    <source>
        <strain evidence="8">ATCC 64411</strain>
    </source>
</reference>
<dbReference type="GO" id="GO:0004674">
    <property type="term" value="F:protein serine/threonine kinase activity"/>
    <property type="evidence" value="ECO:0007669"/>
    <property type="project" value="UniProtKB-KW"/>
</dbReference>
<dbReference type="OMA" id="WWIKIGD"/>
<dbReference type="PROSITE" id="PS50011">
    <property type="entry name" value="PROTEIN_KINASE_DOM"/>
    <property type="match status" value="1"/>
</dbReference>
<feature type="domain" description="Protein kinase" evidence="7">
    <location>
        <begin position="121"/>
        <end position="372"/>
    </location>
</feature>
<dbReference type="EMBL" id="GL876971">
    <property type="protein sequence ID" value="KLU87977.1"/>
    <property type="molecule type" value="Genomic_DNA"/>
</dbReference>
<keyword evidence="2" id="KW-0808">Transferase</keyword>
<evidence type="ECO:0000313" key="10">
    <source>
        <dbReference type="Proteomes" id="UP000011715"/>
    </source>
</evidence>
<dbReference type="AlphaFoldDB" id="A0A0C4E3G8"/>
<evidence type="ECO:0000256" key="3">
    <source>
        <dbReference type="ARBA" id="ARBA00022741"/>
    </source>
</evidence>
<feature type="region of interest" description="Disordered" evidence="6">
    <location>
        <begin position="1"/>
        <end position="81"/>
    </location>
</feature>
<dbReference type="PANTHER" id="PTHR24349">
    <property type="entry name" value="SERINE/THREONINE-PROTEIN KINASE"/>
    <property type="match status" value="1"/>
</dbReference>
<dbReference type="InterPro" id="IPR011009">
    <property type="entry name" value="Kinase-like_dom_sf"/>
</dbReference>
<dbReference type="InterPro" id="IPR015943">
    <property type="entry name" value="WD40/YVTN_repeat-like_dom_sf"/>
</dbReference>
<reference evidence="10" key="1">
    <citation type="submission" date="2010-05" db="EMBL/GenBank/DDBJ databases">
        <title>The genome sequence of Magnaporthe poae strain ATCC 64411.</title>
        <authorList>
            <person name="Ma L.-J."/>
            <person name="Dead R."/>
            <person name="Young S."/>
            <person name="Zeng Q."/>
            <person name="Koehrsen M."/>
            <person name="Alvarado L."/>
            <person name="Berlin A."/>
            <person name="Chapman S.B."/>
            <person name="Chen Z."/>
            <person name="Freedman E."/>
            <person name="Gellesch M."/>
            <person name="Goldberg J."/>
            <person name="Griggs A."/>
            <person name="Gujja S."/>
            <person name="Heilman E.R."/>
            <person name="Heiman D."/>
            <person name="Hepburn T."/>
            <person name="Howarth C."/>
            <person name="Jen D."/>
            <person name="Larson L."/>
            <person name="Mehta T."/>
            <person name="Neiman D."/>
            <person name="Pearson M."/>
            <person name="Roberts A."/>
            <person name="Saif S."/>
            <person name="Shea T."/>
            <person name="Shenoy N."/>
            <person name="Sisk P."/>
            <person name="Stolte C."/>
            <person name="Sykes S."/>
            <person name="Walk T."/>
            <person name="White J."/>
            <person name="Yandava C."/>
            <person name="Haas B."/>
            <person name="Nusbaum C."/>
            <person name="Birren B."/>
        </authorList>
    </citation>
    <scope>NUCLEOTIDE SEQUENCE [LARGE SCALE GENOMIC DNA]</scope>
    <source>
        <strain evidence="10">ATCC 64411 / 73-15</strain>
    </source>
</reference>
<evidence type="ECO:0000259" key="7">
    <source>
        <dbReference type="PROSITE" id="PS50011"/>
    </source>
</evidence>
<name>A0A0C4E3G8_MAGP6</name>
<feature type="compositionally biased region" description="Low complexity" evidence="6">
    <location>
        <begin position="46"/>
        <end position="56"/>
    </location>
</feature>
<dbReference type="Proteomes" id="UP000011715">
    <property type="component" value="Unassembled WGS sequence"/>
</dbReference>
<keyword evidence="5" id="KW-0067">ATP-binding</keyword>
<dbReference type="InterPro" id="IPR011044">
    <property type="entry name" value="Quino_amine_DH_bsu"/>
</dbReference>
<accession>A0A0C4E3G8</accession>
<evidence type="ECO:0000256" key="1">
    <source>
        <dbReference type="ARBA" id="ARBA00022527"/>
    </source>
</evidence>
<sequence length="704" mass="77074">MLRTQPSREPVQKSAQEHVASTQASGATSTYAKRKPAKKPVRDKAAGAGASAMEGAPVSVSKAEQKPRAEAQTQTRAARDQQAVLDARIETTFSRYGRTVVQNLPLQTPVGPSAELAEHRWRRLEDHGAGGFGTVYSQTCKSKFSQRLFRAVKQLSKPRGQNVLDVKDFAREPSAATSLSKPEYEYYFVKLLGWYEDDASLYTAMEYLPLCDLETHLIHEPKLCEGEEKAVNFLIKQRPPEDWWIKIGDFGISRRFQGSTSLSATVCGTLDLMAPELHKLVVPRGLSDLGKAQRADIWAAGETAFRILTKKSSFGGDLRRLVEYVEGRTEFSGEHLLANNVSSAATRFIETLMMPEPSARPTVQVAAAHHWLQRPNALADLSLSSTATLNCSGPTTAPAATPSAFFSPDAEIIVLVTKTILHLWDAKKGRPIMKHKDAKADFAAGAFDPAGDSFTVAEIDSRVITTFVFCRHDRSKIGERLPPRCLLLSSTRPTDNASLYRTAGESSWDTLPGRDGVAASPPVNTIWPGYETKMVAMCFTPNGRRLVTASKLALRIATAVLGVKRVGGRRGVYICAWDERAGCWVRHYIQQVPWKGKSRFIRSSTAFSPDGARLATLLNGSVAVWSVETAERRSWCQTVDGRVDGGDGVMEDPSFARVVFPAQGESGVLAVPAVGKAGWAMMFRLEERQRLGRDEGSVGTAEDS</sequence>
<reference evidence="8" key="3">
    <citation type="submission" date="2011-03" db="EMBL/GenBank/DDBJ databases">
        <title>Annotation of Magnaporthe poae ATCC 64411.</title>
        <authorList>
            <person name="Ma L.-J."/>
            <person name="Dead R."/>
            <person name="Young S.K."/>
            <person name="Zeng Q."/>
            <person name="Gargeya S."/>
            <person name="Fitzgerald M."/>
            <person name="Haas B."/>
            <person name="Abouelleil A."/>
            <person name="Alvarado L."/>
            <person name="Arachchi H.M."/>
            <person name="Berlin A."/>
            <person name="Brown A."/>
            <person name="Chapman S.B."/>
            <person name="Chen Z."/>
            <person name="Dunbar C."/>
            <person name="Freedman E."/>
            <person name="Gearin G."/>
            <person name="Gellesch M."/>
            <person name="Goldberg J."/>
            <person name="Griggs A."/>
            <person name="Gujja S."/>
            <person name="Heiman D."/>
            <person name="Howarth C."/>
            <person name="Larson L."/>
            <person name="Lui A."/>
            <person name="MacDonald P.J.P."/>
            <person name="Mehta T."/>
            <person name="Montmayeur A."/>
            <person name="Murphy C."/>
            <person name="Neiman D."/>
            <person name="Pearson M."/>
            <person name="Priest M."/>
            <person name="Roberts A."/>
            <person name="Saif S."/>
            <person name="Shea T."/>
            <person name="Shenoy N."/>
            <person name="Sisk P."/>
            <person name="Stolte C."/>
            <person name="Sykes S."/>
            <person name="Yandava C."/>
            <person name="Wortman J."/>
            <person name="Nusbaum C."/>
            <person name="Birren B."/>
        </authorList>
    </citation>
    <scope>NUCLEOTIDE SEQUENCE</scope>
    <source>
        <strain evidence="8">ATCC 64411</strain>
    </source>
</reference>
<evidence type="ECO:0000313" key="8">
    <source>
        <dbReference type="EMBL" id="KLU87977.1"/>
    </source>
</evidence>
<keyword evidence="4 8" id="KW-0418">Kinase</keyword>
<dbReference type="SUPFAM" id="SSF56112">
    <property type="entry name" value="Protein kinase-like (PK-like)"/>
    <property type="match status" value="1"/>
</dbReference>
<feature type="compositionally biased region" description="Low complexity" evidence="6">
    <location>
        <begin position="70"/>
        <end position="81"/>
    </location>
</feature>
<dbReference type="EMBL" id="ADBL01001672">
    <property type="status" value="NOT_ANNOTATED_CDS"/>
    <property type="molecule type" value="Genomic_DNA"/>
</dbReference>
<reference evidence="9" key="5">
    <citation type="submission" date="2015-06" db="UniProtKB">
        <authorList>
            <consortium name="EnsemblFungi"/>
        </authorList>
    </citation>
    <scope>IDENTIFICATION</scope>
    <source>
        <strain evidence="9">ATCC 64411</strain>
    </source>
</reference>
<keyword evidence="1 8" id="KW-0723">Serine/threonine-protein kinase</keyword>
<gene>
    <name evidence="8" type="ORF">MAPG_06967</name>
</gene>
<evidence type="ECO:0000256" key="2">
    <source>
        <dbReference type="ARBA" id="ARBA00022679"/>
    </source>
</evidence>
<evidence type="ECO:0000256" key="4">
    <source>
        <dbReference type="ARBA" id="ARBA00022777"/>
    </source>
</evidence>
<keyword evidence="3" id="KW-0547">Nucleotide-binding</keyword>
<organism evidence="9 10">
    <name type="scientific">Magnaporthiopsis poae (strain ATCC 64411 / 73-15)</name>
    <name type="common">Kentucky bluegrass fungus</name>
    <name type="synonym">Magnaporthe poae</name>
    <dbReference type="NCBI Taxonomy" id="644358"/>
    <lineage>
        <taxon>Eukaryota</taxon>
        <taxon>Fungi</taxon>
        <taxon>Dikarya</taxon>
        <taxon>Ascomycota</taxon>
        <taxon>Pezizomycotina</taxon>
        <taxon>Sordariomycetes</taxon>
        <taxon>Sordariomycetidae</taxon>
        <taxon>Magnaporthales</taxon>
        <taxon>Magnaporthaceae</taxon>
        <taxon>Magnaporthiopsis</taxon>
    </lineage>
</organism>
<reference evidence="9" key="4">
    <citation type="journal article" date="2015" name="G3 (Bethesda)">
        <title>Genome sequences of three phytopathogenic species of the Magnaporthaceae family of fungi.</title>
        <authorList>
            <person name="Okagaki L.H."/>
            <person name="Nunes C.C."/>
            <person name="Sailsbery J."/>
            <person name="Clay B."/>
            <person name="Brown D."/>
            <person name="John T."/>
            <person name="Oh Y."/>
            <person name="Young N."/>
            <person name="Fitzgerald M."/>
            <person name="Haas B.J."/>
            <person name="Zeng Q."/>
            <person name="Young S."/>
            <person name="Adiconis X."/>
            <person name="Fan L."/>
            <person name="Levin J.Z."/>
            <person name="Mitchell T.K."/>
            <person name="Okubara P.A."/>
            <person name="Farman M.L."/>
            <person name="Kohn L.M."/>
            <person name="Birren B."/>
            <person name="Ma L.-J."/>
            <person name="Dean R.A."/>
        </authorList>
    </citation>
    <scope>NUCLEOTIDE SEQUENCE</scope>
    <source>
        <strain evidence="9">ATCC 64411 / 73-15</strain>
    </source>
</reference>
<dbReference type="VEuPathDB" id="FungiDB:MAPG_06967"/>
<dbReference type="Pfam" id="PF00069">
    <property type="entry name" value="Pkinase"/>
    <property type="match status" value="1"/>
</dbReference>
<dbReference type="GO" id="GO:0005524">
    <property type="term" value="F:ATP binding"/>
    <property type="evidence" value="ECO:0007669"/>
    <property type="project" value="UniProtKB-KW"/>
</dbReference>
<proteinExistence type="predicted"/>
<dbReference type="SMART" id="SM00220">
    <property type="entry name" value="S_TKc"/>
    <property type="match status" value="1"/>
</dbReference>
<evidence type="ECO:0000313" key="9">
    <source>
        <dbReference type="EnsemblFungi" id="MAPG_06967T0"/>
    </source>
</evidence>
<evidence type="ECO:0000256" key="6">
    <source>
        <dbReference type="SAM" id="MobiDB-lite"/>
    </source>
</evidence>
<dbReference type="Gene3D" id="1.10.510.10">
    <property type="entry name" value="Transferase(Phosphotransferase) domain 1"/>
    <property type="match status" value="1"/>
</dbReference>
<dbReference type="EnsemblFungi" id="MAPG_06967T0">
    <property type="protein sequence ID" value="MAPG_06967T0"/>
    <property type="gene ID" value="MAPG_06967"/>
</dbReference>
<dbReference type="OrthoDB" id="10252171at2759"/>
<dbReference type="eggNOG" id="KOG0615">
    <property type="taxonomic scope" value="Eukaryota"/>
</dbReference>
<dbReference type="Gene3D" id="3.30.200.20">
    <property type="entry name" value="Phosphorylase Kinase, domain 1"/>
    <property type="match status" value="1"/>
</dbReference>
<dbReference type="InterPro" id="IPR000719">
    <property type="entry name" value="Prot_kinase_dom"/>
</dbReference>
<keyword evidence="10" id="KW-1185">Reference proteome</keyword>
<dbReference type="InterPro" id="IPR050205">
    <property type="entry name" value="CDPK_Ser/Thr_kinases"/>
</dbReference>
<feature type="compositionally biased region" description="Polar residues" evidence="6">
    <location>
        <begin position="19"/>
        <end position="31"/>
    </location>
</feature>
<dbReference type="Gene3D" id="2.130.10.10">
    <property type="entry name" value="YVTN repeat-like/Quinoprotein amine dehydrogenase"/>
    <property type="match status" value="1"/>
</dbReference>
<dbReference type="SUPFAM" id="SSF50969">
    <property type="entry name" value="YVTN repeat-like/Quinoprotein amine dehydrogenase"/>
    <property type="match status" value="1"/>
</dbReference>
<dbReference type="STRING" id="644358.A0A0C4E3G8"/>
<protein>
    <submittedName>
        <fullName evidence="8">Serine/threonine protein kinase</fullName>
    </submittedName>
</protein>
<evidence type="ECO:0000256" key="5">
    <source>
        <dbReference type="ARBA" id="ARBA00022840"/>
    </source>
</evidence>